<dbReference type="InterPro" id="IPR052953">
    <property type="entry name" value="Ser-rich/MCO-related"/>
</dbReference>
<evidence type="ECO:0000313" key="1">
    <source>
        <dbReference type="EMBL" id="KAF9458605.1"/>
    </source>
</evidence>
<accession>A0A9P6CDX5</accession>
<dbReference type="AlphaFoldDB" id="A0A9P6CDX5"/>
<dbReference type="OrthoDB" id="2331100at2759"/>
<feature type="non-terminal residue" evidence="1">
    <location>
        <position position="1"/>
    </location>
</feature>
<name>A0A9P6CDX5_9AGAR</name>
<proteinExistence type="predicted"/>
<comment type="caution">
    <text evidence="1">The sequence shown here is derived from an EMBL/GenBank/DDBJ whole genome shotgun (WGS) entry which is preliminary data.</text>
</comment>
<dbReference type="Gene3D" id="2.60.40.420">
    <property type="entry name" value="Cupredoxins - blue copper proteins"/>
    <property type="match status" value="1"/>
</dbReference>
<evidence type="ECO:0000313" key="2">
    <source>
        <dbReference type="Proteomes" id="UP000807353"/>
    </source>
</evidence>
<dbReference type="PANTHER" id="PTHR34883">
    <property type="entry name" value="SERINE-RICH PROTEIN, PUTATIVE-RELATED-RELATED"/>
    <property type="match status" value="1"/>
</dbReference>
<keyword evidence="2" id="KW-1185">Reference proteome</keyword>
<organism evidence="1 2">
    <name type="scientific">Collybia nuda</name>
    <dbReference type="NCBI Taxonomy" id="64659"/>
    <lineage>
        <taxon>Eukaryota</taxon>
        <taxon>Fungi</taxon>
        <taxon>Dikarya</taxon>
        <taxon>Basidiomycota</taxon>
        <taxon>Agaricomycotina</taxon>
        <taxon>Agaricomycetes</taxon>
        <taxon>Agaricomycetidae</taxon>
        <taxon>Agaricales</taxon>
        <taxon>Tricholomatineae</taxon>
        <taxon>Clitocybaceae</taxon>
        <taxon>Collybia</taxon>
    </lineage>
</organism>
<dbReference type="EMBL" id="MU150335">
    <property type="protein sequence ID" value="KAF9458605.1"/>
    <property type="molecule type" value="Genomic_DNA"/>
</dbReference>
<dbReference type="Proteomes" id="UP000807353">
    <property type="component" value="Unassembled WGS sequence"/>
</dbReference>
<sequence>SKIQVIQVGGNTGGPPTLQFTPQSPTVLPGTLVTFQFNQSQSNHNVRRSSYFDPCQPLEGGFSTGFVSSPGEWSMMINDNTRRPKELWPVALLINHTAIWFFCEQTIPTPHCNAGRSNKRNINPFIV</sequence>
<gene>
    <name evidence="1" type="ORF">BDZ94DRAFT_1173280</name>
</gene>
<dbReference type="InterPro" id="IPR008972">
    <property type="entry name" value="Cupredoxin"/>
</dbReference>
<dbReference type="PANTHER" id="PTHR34883:SF4">
    <property type="entry name" value="CUPREDOXIN"/>
    <property type="match status" value="1"/>
</dbReference>
<reference evidence="1" key="1">
    <citation type="submission" date="2020-11" db="EMBL/GenBank/DDBJ databases">
        <authorList>
            <consortium name="DOE Joint Genome Institute"/>
            <person name="Ahrendt S."/>
            <person name="Riley R."/>
            <person name="Andreopoulos W."/>
            <person name="Labutti K."/>
            <person name="Pangilinan J."/>
            <person name="Ruiz-Duenas F.J."/>
            <person name="Barrasa J.M."/>
            <person name="Sanchez-Garcia M."/>
            <person name="Camarero S."/>
            <person name="Miyauchi S."/>
            <person name="Serrano A."/>
            <person name="Linde D."/>
            <person name="Babiker R."/>
            <person name="Drula E."/>
            <person name="Ayuso-Fernandez I."/>
            <person name="Pacheco R."/>
            <person name="Padilla G."/>
            <person name="Ferreira P."/>
            <person name="Barriuso J."/>
            <person name="Kellner H."/>
            <person name="Castanera R."/>
            <person name="Alfaro M."/>
            <person name="Ramirez L."/>
            <person name="Pisabarro A.G."/>
            <person name="Kuo A."/>
            <person name="Tritt A."/>
            <person name="Lipzen A."/>
            <person name="He G."/>
            <person name="Yan M."/>
            <person name="Ng V."/>
            <person name="Cullen D."/>
            <person name="Martin F."/>
            <person name="Rosso M.-N."/>
            <person name="Henrissat B."/>
            <person name="Hibbett D."/>
            <person name="Martinez A.T."/>
            <person name="Grigoriev I.V."/>
        </authorList>
    </citation>
    <scope>NUCLEOTIDE SEQUENCE</scope>
    <source>
        <strain evidence="1">CBS 247.69</strain>
    </source>
</reference>
<dbReference type="SUPFAM" id="SSF49503">
    <property type="entry name" value="Cupredoxins"/>
    <property type="match status" value="1"/>
</dbReference>
<protein>
    <submittedName>
        <fullName evidence="1">Uncharacterized protein</fullName>
    </submittedName>
</protein>